<evidence type="ECO:0000313" key="1">
    <source>
        <dbReference type="EMBL" id="PTB54423.1"/>
    </source>
</evidence>
<reference evidence="1 2" key="1">
    <citation type="submission" date="2016-07" db="EMBL/GenBank/DDBJ databases">
        <title>Multiple horizontal gene transfer events from other fungi enriched the ability of initially mycotrophic Trichoderma (Ascomycota) to feed on dead plant biomass.</title>
        <authorList>
            <consortium name="DOE Joint Genome Institute"/>
            <person name="Aerts A."/>
            <person name="Atanasova L."/>
            <person name="Chenthamara K."/>
            <person name="Zhang J."/>
            <person name="Grujic M."/>
            <person name="Henrissat B."/>
            <person name="Kuo A."/>
            <person name="Salamov A."/>
            <person name="Lipzen A."/>
            <person name="Labutti K."/>
            <person name="Barry K."/>
            <person name="Miao Y."/>
            <person name="Rahimi M.J."/>
            <person name="Shen Q."/>
            <person name="Grigoriev I.V."/>
            <person name="Kubicek C.P."/>
            <person name="Druzhinina I.S."/>
        </authorList>
    </citation>
    <scope>NUCLEOTIDE SEQUENCE [LARGE SCALE GENOMIC DNA]</scope>
    <source>
        <strain evidence="1 2">CBS 226.95</strain>
    </source>
</reference>
<dbReference type="Proteomes" id="UP000241690">
    <property type="component" value="Unassembled WGS sequence"/>
</dbReference>
<dbReference type="PANTHER" id="PTHR35569:SF1">
    <property type="entry name" value="CYANAMIDE HYDRATASE DDI2-RELATED"/>
    <property type="match status" value="1"/>
</dbReference>
<dbReference type="RefSeq" id="XP_024774100.1">
    <property type="nucleotide sequence ID" value="XM_024919034.1"/>
</dbReference>
<dbReference type="EMBL" id="KZ679680">
    <property type="protein sequence ID" value="PTB54423.1"/>
    <property type="molecule type" value="Genomic_DNA"/>
</dbReference>
<dbReference type="STRING" id="983964.A0A2T4ABP3"/>
<keyword evidence="2" id="KW-1185">Reference proteome</keyword>
<accession>A0A2T4ABP3</accession>
<sequence length="183" mass="20322">MGWAKTKELLSAHKRFEVDGANIAREFIRSNLGNLATADDWNERRIQQSWYAIALHTTFTITPEAEPEVALTSLGIGADFFGPQYTPGGIKNVITVEEYHAVTKLFPRVGFNYEGLKGVMCGLCREKPETTYDNFVGFFGRKWGTDGKGTGKDEFAAAMDEASFATVSEKLFEYLVELDKSAA</sequence>
<dbReference type="AlphaFoldDB" id="A0A2T4ABP3"/>
<proteinExistence type="predicted"/>
<dbReference type="PANTHER" id="PTHR35569">
    <property type="entry name" value="CYANAMIDE HYDRATASE DDI2-RELATED"/>
    <property type="match status" value="1"/>
</dbReference>
<gene>
    <name evidence="1" type="ORF">M431DRAFT_507875</name>
</gene>
<name>A0A2T4ABP3_TRIHA</name>
<evidence type="ECO:0000313" key="2">
    <source>
        <dbReference type="Proteomes" id="UP000241690"/>
    </source>
</evidence>
<dbReference type="GeneID" id="36627603"/>
<protein>
    <submittedName>
        <fullName evidence="1">Uncharacterized protein</fullName>
    </submittedName>
</protein>
<organism evidence="1 2">
    <name type="scientific">Trichoderma harzianum CBS 226.95</name>
    <dbReference type="NCBI Taxonomy" id="983964"/>
    <lineage>
        <taxon>Eukaryota</taxon>
        <taxon>Fungi</taxon>
        <taxon>Dikarya</taxon>
        <taxon>Ascomycota</taxon>
        <taxon>Pezizomycotina</taxon>
        <taxon>Sordariomycetes</taxon>
        <taxon>Hypocreomycetidae</taxon>
        <taxon>Hypocreales</taxon>
        <taxon>Hypocreaceae</taxon>
        <taxon>Trichoderma</taxon>
    </lineage>
</organism>